<dbReference type="InterPro" id="IPR006059">
    <property type="entry name" value="SBP"/>
</dbReference>
<accession>X0S991</accession>
<reference evidence="1" key="1">
    <citation type="journal article" date="2014" name="Front. Microbiol.">
        <title>High frequency of phylogenetically diverse reductive dehalogenase-homologous genes in deep subseafloor sedimentary metagenomes.</title>
        <authorList>
            <person name="Kawai M."/>
            <person name="Futagami T."/>
            <person name="Toyoda A."/>
            <person name="Takaki Y."/>
            <person name="Nishi S."/>
            <person name="Hori S."/>
            <person name="Arai W."/>
            <person name="Tsubouchi T."/>
            <person name="Morono Y."/>
            <person name="Uchiyama I."/>
            <person name="Ito T."/>
            <person name="Fujiyama A."/>
            <person name="Inagaki F."/>
            <person name="Takami H."/>
        </authorList>
    </citation>
    <scope>NUCLEOTIDE SEQUENCE</scope>
    <source>
        <strain evidence="1">Expedition CK06-06</strain>
    </source>
</reference>
<protein>
    <recommendedName>
        <fullName evidence="2">ABC transporter substrate-binding protein</fullName>
    </recommendedName>
</protein>
<dbReference type="Gene3D" id="3.40.190.10">
    <property type="entry name" value="Periplasmic binding protein-like II"/>
    <property type="match status" value="1"/>
</dbReference>
<dbReference type="InterPro" id="IPR050490">
    <property type="entry name" value="Bact_solute-bd_prot1"/>
</dbReference>
<dbReference type="Pfam" id="PF01547">
    <property type="entry name" value="SBP_bac_1"/>
    <property type="match status" value="1"/>
</dbReference>
<gene>
    <name evidence="1" type="ORF">S01H1_11211</name>
</gene>
<name>X0S991_9ZZZZ</name>
<proteinExistence type="predicted"/>
<sequence length="364" mass="40824">MTFAGRRIWFVLLVASMFVLLAIQPLLAEEAKQEVTVWYVHGAEEGKFFAESVEKLYAKYPQINVKLTYMPYSCIGGVGSGTMPKLLMSVAAGNAPDLATVWNVWSWAHFGGTQPLDDYFEASGITEDTFWPQLWRDINYKGHIWGVPQYGNAAFLLFYNKGLLRDAGLDAENFAPKTFEEFDMAAEKLTKYDSAKNIDQLGFIPWRWSANILFPLSRQFGESRKDPFYDYENQKVTADHPQIVEAVKWMVSYAKKYDPVKVAAAQTAAGGAGLDTPFWAGKLAMMYQGRQAIDDIERHAPDLELGVTFPPGPRSLAHQTTSWCLVMPQGAKNPDGAWKFLEYLASPEGADHSYGMGHFPSRPD</sequence>
<dbReference type="PANTHER" id="PTHR43649">
    <property type="entry name" value="ARABINOSE-BINDING PROTEIN-RELATED"/>
    <property type="match status" value="1"/>
</dbReference>
<dbReference type="EMBL" id="BARS01005714">
    <property type="protein sequence ID" value="GAF77579.1"/>
    <property type="molecule type" value="Genomic_DNA"/>
</dbReference>
<evidence type="ECO:0000313" key="1">
    <source>
        <dbReference type="EMBL" id="GAF77579.1"/>
    </source>
</evidence>
<organism evidence="1">
    <name type="scientific">marine sediment metagenome</name>
    <dbReference type="NCBI Taxonomy" id="412755"/>
    <lineage>
        <taxon>unclassified sequences</taxon>
        <taxon>metagenomes</taxon>
        <taxon>ecological metagenomes</taxon>
    </lineage>
</organism>
<feature type="non-terminal residue" evidence="1">
    <location>
        <position position="364"/>
    </location>
</feature>
<dbReference type="AlphaFoldDB" id="X0S991"/>
<dbReference type="PANTHER" id="PTHR43649:SF12">
    <property type="entry name" value="DIACETYLCHITOBIOSE BINDING PROTEIN DASA"/>
    <property type="match status" value="1"/>
</dbReference>
<comment type="caution">
    <text evidence="1">The sequence shown here is derived from an EMBL/GenBank/DDBJ whole genome shotgun (WGS) entry which is preliminary data.</text>
</comment>
<evidence type="ECO:0008006" key="2">
    <source>
        <dbReference type="Google" id="ProtNLM"/>
    </source>
</evidence>
<dbReference type="SUPFAM" id="SSF53850">
    <property type="entry name" value="Periplasmic binding protein-like II"/>
    <property type="match status" value="1"/>
</dbReference>